<name>J3NCA4_ORYBR</name>
<accession>J3NCA4</accession>
<dbReference type="EnsemblPlants" id="OB12G16120.1">
    <property type="protein sequence ID" value="OB12G16120.1"/>
    <property type="gene ID" value="OB12G16120"/>
</dbReference>
<keyword evidence="3" id="KW-1185">Reference proteome</keyword>
<reference evidence="2" key="1">
    <citation type="journal article" date="2013" name="Nat. Commun.">
        <title>Whole-genome sequencing of Oryza brachyantha reveals mechanisms underlying Oryza genome evolution.</title>
        <authorList>
            <person name="Chen J."/>
            <person name="Huang Q."/>
            <person name="Gao D."/>
            <person name="Wang J."/>
            <person name="Lang Y."/>
            <person name="Liu T."/>
            <person name="Li B."/>
            <person name="Bai Z."/>
            <person name="Luis Goicoechea J."/>
            <person name="Liang C."/>
            <person name="Chen C."/>
            <person name="Zhang W."/>
            <person name="Sun S."/>
            <person name="Liao Y."/>
            <person name="Zhang X."/>
            <person name="Yang L."/>
            <person name="Song C."/>
            <person name="Wang M."/>
            <person name="Shi J."/>
            <person name="Liu G."/>
            <person name="Liu J."/>
            <person name="Zhou H."/>
            <person name="Zhou W."/>
            <person name="Yu Q."/>
            <person name="An N."/>
            <person name="Chen Y."/>
            <person name="Cai Q."/>
            <person name="Wang B."/>
            <person name="Liu B."/>
            <person name="Min J."/>
            <person name="Huang Y."/>
            <person name="Wu H."/>
            <person name="Li Z."/>
            <person name="Zhang Y."/>
            <person name="Yin Y."/>
            <person name="Song W."/>
            <person name="Jiang J."/>
            <person name="Jackson S.A."/>
            <person name="Wing R.A."/>
            <person name="Wang J."/>
            <person name="Chen M."/>
        </authorList>
    </citation>
    <scope>NUCLEOTIDE SEQUENCE [LARGE SCALE GENOMIC DNA]</scope>
    <source>
        <strain evidence="2">cv. IRGC 101232</strain>
    </source>
</reference>
<comment type="subcellular location">
    <subcellularLocation>
        <location evidence="1">Secreted</location>
        <location evidence="1">Extracellular space</location>
        <location evidence="1">Apoplast</location>
    </subcellularLocation>
</comment>
<evidence type="ECO:0000256" key="1">
    <source>
        <dbReference type="RuleBase" id="RU363099"/>
    </source>
</evidence>
<comment type="subunit">
    <text evidence="1">Homodimer.</text>
</comment>
<comment type="similarity">
    <text evidence="1">Belongs to the plant dirigent protein family.</text>
</comment>
<comment type="function">
    <text evidence="1">Dirigent proteins impart stereoselectivity on the phenoxy radical-coupling reaction, yielding optically active lignans from two molecules of coniferyl alcohol in the biosynthesis of lignans, flavonolignans, and alkaloids and thus plays a central role in plant secondary metabolism.</text>
</comment>
<dbReference type="Pfam" id="PF03018">
    <property type="entry name" value="Dirigent"/>
    <property type="match status" value="1"/>
</dbReference>
<protein>
    <recommendedName>
        <fullName evidence="1">Dirigent protein</fullName>
    </recommendedName>
</protein>
<organism evidence="2">
    <name type="scientific">Oryza brachyantha</name>
    <name type="common">malo sina</name>
    <dbReference type="NCBI Taxonomy" id="4533"/>
    <lineage>
        <taxon>Eukaryota</taxon>
        <taxon>Viridiplantae</taxon>
        <taxon>Streptophyta</taxon>
        <taxon>Embryophyta</taxon>
        <taxon>Tracheophyta</taxon>
        <taxon>Spermatophyta</taxon>
        <taxon>Magnoliopsida</taxon>
        <taxon>Liliopsida</taxon>
        <taxon>Poales</taxon>
        <taxon>Poaceae</taxon>
        <taxon>BOP clade</taxon>
        <taxon>Oryzoideae</taxon>
        <taxon>Oryzeae</taxon>
        <taxon>Oryzinae</taxon>
        <taxon>Oryza</taxon>
    </lineage>
</organism>
<dbReference type="HOGENOM" id="CLU_078923_2_0_1"/>
<proteinExistence type="inferred from homology"/>
<reference evidence="2" key="2">
    <citation type="submission" date="2013-04" db="UniProtKB">
        <authorList>
            <consortium name="EnsemblPlants"/>
        </authorList>
    </citation>
    <scope>IDENTIFICATION</scope>
</reference>
<keyword evidence="1" id="KW-0964">Secreted</keyword>
<evidence type="ECO:0000313" key="3">
    <source>
        <dbReference type="Proteomes" id="UP000006038"/>
    </source>
</evidence>
<dbReference type="InterPro" id="IPR004265">
    <property type="entry name" value="Dirigent"/>
</dbReference>
<dbReference type="OMA" id="RRNISDC"/>
<dbReference type="AlphaFoldDB" id="J3NCA4"/>
<dbReference type="PANTHER" id="PTHR21495">
    <property type="entry name" value="NUCLEOPORIN-RELATED"/>
    <property type="match status" value="1"/>
</dbReference>
<dbReference type="Gramene" id="OB12G16120.1">
    <property type="protein sequence ID" value="OB12G16120.1"/>
    <property type="gene ID" value="OB12G16120"/>
</dbReference>
<dbReference type="Proteomes" id="UP000006038">
    <property type="component" value="Chromosome 12"/>
</dbReference>
<evidence type="ECO:0000313" key="2">
    <source>
        <dbReference type="EnsemblPlants" id="OB12G16120.1"/>
    </source>
</evidence>
<dbReference type="GO" id="GO:0048046">
    <property type="term" value="C:apoplast"/>
    <property type="evidence" value="ECO:0007669"/>
    <property type="project" value="UniProtKB-SubCell"/>
</dbReference>
<dbReference type="eggNOG" id="ENOG502S4MA">
    <property type="taxonomic scope" value="Eukaryota"/>
</dbReference>
<keyword evidence="1" id="KW-0052">Apoplast</keyword>
<sequence>MASASFSIIPSSALMEGMEFSFCNLYLHHTYGGPKPNQSTIVSGNGSTGLGSTVANNWVVYDGLGSDAKAVAHAQGLHIYAGNWHNSFSLVMGVPVEGGEWSIVGGTGEFAMASGVIYKKVHERRPEGNIIELTVHGFCTSLKGRKFVPIKVGPWGGNGGTPRDIKRLQRG</sequence>